<accession>A0A699ILB4</accession>
<keyword evidence="2 3" id="KW-0808">Transferase</keyword>
<evidence type="ECO:0000256" key="3">
    <source>
        <dbReference type="RuleBase" id="RU361155"/>
    </source>
</evidence>
<evidence type="ECO:0000259" key="4">
    <source>
        <dbReference type="Pfam" id="PF00685"/>
    </source>
</evidence>
<dbReference type="GO" id="GO:0008146">
    <property type="term" value="F:sulfotransferase activity"/>
    <property type="evidence" value="ECO:0007669"/>
    <property type="project" value="InterPro"/>
</dbReference>
<evidence type="ECO:0000313" key="5">
    <source>
        <dbReference type="EMBL" id="GEZ71421.1"/>
    </source>
</evidence>
<name>A0A699ILB4_TANCI</name>
<sequence length="184" mass="21174">MEEIVKSLPQHTSSWSKGRLTYYMYEGFWVMNSFLEGVILAQRYKAEPNDVFLCSSPKTGTTWLKALAFAIGTRNKFDETNSPLLTTLPHDILPHLGLFHQKNSSFPVVATHVPYASLPKSVLTSNCKIVYIYHNIKDVVISHYHFIREIKKLTMEDAPFEEAFDEFCQGRQRLVIGRTTSRTR</sequence>
<dbReference type="Gene3D" id="3.40.50.300">
    <property type="entry name" value="P-loop containing nucleotide triphosphate hydrolases"/>
    <property type="match status" value="1"/>
</dbReference>
<reference evidence="5" key="1">
    <citation type="journal article" date="2019" name="Sci. Rep.">
        <title>Draft genome of Tanacetum cinerariifolium, the natural source of mosquito coil.</title>
        <authorList>
            <person name="Yamashiro T."/>
            <person name="Shiraishi A."/>
            <person name="Satake H."/>
            <person name="Nakayama K."/>
        </authorList>
    </citation>
    <scope>NUCLEOTIDE SEQUENCE</scope>
</reference>
<feature type="domain" description="Sulfotransferase" evidence="4">
    <location>
        <begin position="48"/>
        <end position="171"/>
    </location>
</feature>
<dbReference type="PANTHER" id="PTHR11783">
    <property type="entry name" value="SULFOTRANSFERASE SULT"/>
    <property type="match status" value="1"/>
</dbReference>
<proteinExistence type="inferred from homology"/>
<evidence type="ECO:0000256" key="2">
    <source>
        <dbReference type="ARBA" id="ARBA00022679"/>
    </source>
</evidence>
<protein>
    <recommendedName>
        <fullName evidence="3">Sulfotransferase</fullName>
        <ecNumber evidence="3">2.8.2.-</ecNumber>
    </recommendedName>
</protein>
<gene>
    <name evidence="5" type="ORF">Tci_543394</name>
</gene>
<evidence type="ECO:0000256" key="1">
    <source>
        <dbReference type="ARBA" id="ARBA00005771"/>
    </source>
</evidence>
<comment type="similarity">
    <text evidence="1 3">Belongs to the sulfotransferase 1 family.</text>
</comment>
<dbReference type="AlphaFoldDB" id="A0A699ILB4"/>
<dbReference type="EMBL" id="BKCJ010313690">
    <property type="protein sequence ID" value="GEZ71421.1"/>
    <property type="molecule type" value="Genomic_DNA"/>
</dbReference>
<comment type="caution">
    <text evidence="5">The sequence shown here is derived from an EMBL/GenBank/DDBJ whole genome shotgun (WGS) entry which is preliminary data.</text>
</comment>
<dbReference type="InterPro" id="IPR000863">
    <property type="entry name" value="Sulfotransferase_dom"/>
</dbReference>
<dbReference type="EC" id="2.8.2.-" evidence="3"/>
<dbReference type="Pfam" id="PF00685">
    <property type="entry name" value="Sulfotransfer_1"/>
    <property type="match status" value="1"/>
</dbReference>
<organism evidence="5">
    <name type="scientific">Tanacetum cinerariifolium</name>
    <name type="common">Dalmatian daisy</name>
    <name type="synonym">Chrysanthemum cinerariifolium</name>
    <dbReference type="NCBI Taxonomy" id="118510"/>
    <lineage>
        <taxon>Eukaryota</taxon>
        <taxon>Viridiplantae</taxon>
        <taxon>Streptophyta</taxon>
        <taxon>Embryophyta</taxon>
        <taxon>Tracheophyta</taxon>
        <taxon>Spermatophyta</taxon>
        <taxon>Magnoliopsida</taxon>
        <taxon>eudicotyledons</taxon>
        <taxon>Gunneridae</taxon>
        <taxon>Pentapetalae</taxon>
        <taxon>asterids</taxon>
        <taxon>campanulids</taxon>
        <taxon>Asterales</taxon>
        <taxon>Asteraceae</taxon>
        <taxon>Asteroideae</taxon>
        <taxon>Anthemideae</taxon>
        <taxon>Anthemidinae</taxon>
        <taxon>Tanacetum</taxon>
    </lineage>
</organism>
<dbReference type="InterPro" id="IPR027417">
    <property type="entry name" value="P-loop_NTPase"/>
</dbReference>
<dbReference type="SUPFAM" id="SSF52540">
    <property type="entry name" value="P-loop containing nucleoside triphosphate hydrolases"/>
    <property type="match status" value="1"/>
</dbReference>